<name>A0A9J6DIG2_RHIMP</name>
<evidence type="ECO:0000313" key="3">
    <source>
        <dbReference type="Proteomes" id="UP000821866"/>
    </source>
</evidence>
<gene>
    <name evidence="2" type="ORF">HPB51_020622</name>
</gene>
<organism evidence="2 3">
    <name type="scientific">Rhipicephalus microplus</name>
    <name type="common">Cattle tick</name>
    <name type="synonym">Boophilus microplus</name>
    <dbReference type="NCBI Taxonomy" id="6941"/>
    <lineage>
        <taxon>Eukaryota</taxon>
        <taxon>Metazoa</taxon>
        <taxon>Ecdysozoa</taxon>
        <taxon>Arthropoda</taxon>
        <taxon>Chelicerata</taxon>
        <taxon>Arachnida</taxon>
        <taxon>Acari</taxon>
        <taxon>Parasitiformes</taxon>
        <taxon>Ixodida</taxon>
        <taxon>Ixodoidea</taxon>
        <taxon>Ixodidae</taxon>
        <taxon>Rhipicephalinae</taxon>
        <taxon>Rhipicephalus</taxon>
        <taxon>Boophilus</taxon>
    </lineage>
</organism>
<evidence type="ECO:0000256" key="1">
    <source>
        <dbReference type="SAM" id="MobiDB-lite"/>
    </source>
</evidence>
<reference evidence="2" key="2">
    <citation type="submission" date="2021-09" db="EMBL/GenBank/DDBJ databases">
        <authorList>
            <person name="Jia N."/>
            <person name="Wang J."/>
            <person name="Shi W."/>
            <person name="Du L."/>
            <person name="Sun Y."/>
            <person name="Zhan W."/>
            <person name="Jiang J."/>
            <person name="Wang Q."/>
            <person name="Zhang B."/>
            <person name="Ji P."/>
            <person name="Sakyi L.B."/>
            <person name="Cui X."/>
            <person name="Yuan T."/>
            <person name="Jiang B."/>
            <person name="Yang W."/>
            <person name="Lam T.T.-Y."/>
            <person name="Chang Q."/>
            <person name="Ding S."/>
            <person name="Wang X."/>
            <person name="Zhu J."/>
            <person name="Ruan X."/>
            <person name="Zhao L."/>
            <person name="Wei J."/>
            <person name="Que T."/>
            <person name="Du C."/>
            <person name="Cheng J."/>
            <person name="Dai P."/>
            <person name="Han X."/>
            <person name="Huang E."/>
            <person name="Gao Y."/>
            <person name="Liu J."/>
            <person name="Shao H."/>
            <person name="Ye R."/>
            <person name="Li L."/>
            <person name="Wei W."/>
            <person name="Wang X."/>
            <person name="Wang C."/>
            <person name="Huo Q."/>
            <person name="Li W."/>
            <person name="Guo W."/>
            <person name="Chen H."/>
            <person name="Chen S."/>
            <person name="Zhou L."/>
            <person name="Zhou L."/>
            <person name="Ni X."/>
            <person name="Tian J."/>
            <person name="Zhou Y."/>
            <person name="Sheng Y."/>
            <person name="Liu T."/>
            <person name="Pan Y."/>
            <person name="Xia L."/>
            <person name="Li J."/>
            <person name="Zhao F."/>
            <person name="Cao W."/>
        </authorList>
    </citation>
    <scope>NUCLEOTIDE SEQUENCE</scope>
    <source>
        <strain evidence="2">Rmic-2018</strain>
        <tissue evidence="2">Larvae</tissue>
    </source>
</reference>
<dbReference type="Proteomes" id="UP000821866">
    <property type="component" value="Chromosome 7"/>
</dbReference>
<reference evidence="2" key="1">
    <citation type="journal article" date="2020" name="Cell">
        <title>Large-Scale Comparative Analyses of Tick Genomes Elucidate Their Genetic Diversity and Vector Capacities.</title>
        <authorList>
            <consortium name="Tick Genome and Microbiome Consortium (TIGMIC)"/>
            <person name="Jia N."/>
            <person name="Wang J."/>
            <person name="Shi W."/>
            <person name="Du L."/>
            <person name="Sun Y."/>
            <person name="Zhan W."/>
            <person name="Jiang J.F."/>
            <person name="Wang Q."/>
            <person name="Zhang B."/>
            <person name="Ji P."/>
            <person name="Bell-Sakyi L."/>
            <person name="Cui X.M."/>
            <person name="Yuan T.T."/>
            <person name="Jiang B.G."/>
            <person name="Yang W.F."/>
            <person name="Lam T.T."/>
            <person name="Chang Q.C."/>
            <person name="Ding S.J."/>
            <person name="Wang X.J."/>
            <person name="Zhu J.G."/>
            <person name="Ruan X.D."/>
            <person name="Zhao L."/>
            <person name="Wei J.T."/>
            <person name="Ye R.Z."/>
            <person name="Que T.C."/>
            <person name="Du C.H."/>
            <person name="Zhou Y.H."/>
            <person name="Cheng J.X."/>
            <person name="Dai P.F."/>
            <person name="Guo W.B."/>
            <person name="Han X.H."/>
            <person name="Huang E.J."/>
            <person name="Li L.F."/>
            <person name="Wei W."/>
            <person name="Gao Y.C."/>
            <person name="Liu J.Z."/>
            <person name="Shao H.Z."/>
            <person name="Wang X."/>
            <person name="Wang C.C."/>
            <person name="Yang T.C."/>
            <person name="Huo Q.B."/>
            <person name="Li W."/>
            <person name="Chen H.Y."/>
            <person name="Chen S.E."/>
            <person name="Zhou L.G."/>
            <person name="Ni X.B."/>
            <person name="Tian J.H."/>
            <person name="Sheng Y."/>
            <person name="Liu T."/>
            <person name="Pan Y.S."/>
            <person name="Xia L.Y."/>
            <person name="Li J."/>
            <person name="Zhao F."/>
            <person name="Cao W.C."/>
        </authorList>
    </citation>
    <scope>NUCLEOTIDE SEQUENCE</scope>
    <source>
        <strain evidence="2">Rmic-2018</strain>
    </source>
</reference>
<dbReference type="AlphaFoldDB" id="A0A9J6DIG2"/>
<sequence>MMISIQATVAEQDLVSFPLQGGLTTTISKAGGHFGKRCIPAGTPKFDAPTSKTRIKEPKSRSVRQNLGSHKSLDSIPKPAGFGIESISRDSLSVLSRHTGEINAMFRCVNNKRSGLGERDMLRLVDAIRWFIHQNELTGFRGVSHSHERSSSS</sequence>
<accession>A0A9J6DIG2</accession>
<evidence type="ECO:0000313" key="2">
    <source>
        <dbReference type="EMBL" id="KAH8022012.1"/>
    </source>
</evidence>
<dbReference type="EMBL" id="JABSTU010000009">
    <property type="protein sequence ID" value="KAH8022012.1"/>
    <property type="molecule type" value="Genomic_DNA"/>
</dbReference>
<keyword evidence="3" id="KW-1185">Reference proteome</keyword>
<proteinExistence type="predicted"/>
<protein>
    <submittedName>
        <fullName evidence="2">Uncharacterized protein</fullName>
    </submittedName>
</protein>
<feature type="region of interest" description="Disordered" evidence="1">
    <location>
        <begin position="48"/>
        <end position="74"/>
    </location>
</feature>
<comment type="caution">
    <text evidence="2">The sequence shown here is derived from an EMBL/GenBank/DDBJ whole genome shotgun (WGS) entry which is preliminary data.</text>
</comment>